<protein>
    <submittedName>
        <fullName evidence="2">Uncharacterized protein</fullName>
    </submittedName>
</protein>
<dbReference type="AlphaFoldDB" id="A0A2N0QYU5"/>
<sequence>MKPMVNNPNNNFDDVNYFNNNCHDDFDAYDDHDFYDDFYYDSDDDFDYLMTMVIRNMTLVAIENRDWLIRIK</sequence>
<dbReference type="VEuPathDB" id="FungiDB:RhiirA1_474306"/>
<dbReference type="Proteomes" id="UP000232688">
    <property type="component" value="Unassembled WGS sequence"/>
</dbReference>
<dbReference type="EMBL" id="LLXJ01002060">
    <property type="protein sequence ID" value="PKB99826.1"/>
    <property type="molecule type" value="Genomic_DNA"/>
</dbReference>
<comment type="caution">
    <text evidence="2">The sequence shown here is derived from an EMBL/GenBank/DDBJ whole genome shotgun (WGS) entry which is preliminary data.</text>
</comment>
<organism evidence="2 3">
    <name type="scientific">Rhizophagus irregularis</name>
    <dbReference type="NCBI Taxonomy" id="588596"/>
    <lineage>
        <taxon>Eukaryota</taxon>
        <taxon>Fungi</taxon>
        <taxon>Fungi incertae sedis</taxon>
        <taxon>Mucoromycota</taxon>
        <taxon>Glomeromycotina</taxon>
        <taxon>Glomeromycetes</taxon>
        <taxon>Glomerales</taxon>
        <taxon>Glomeraceae</taxon>
        <taxon>Rhizophagus</taxon>
    </lineage>
</organism>
<evidence type="ECO:0000313" key="2">
    <source>
        <dbReference type="EMBL" id="PKC56223.1"/>
    </source>
</evidence>
<proteinExistence type="predicted"/>
<reference evidence="1 4" key="1">
    <citation type="submission" date="2016-04" db="EMBL/GenBank/DDBJ databases">
        <title>Genome analyses suggest a sexual origin of heterokaryosis in a supposedly ancient asexual fungus.</title>
        <authorList>
            <person name="Ropars J."/>
            <person name="Sedzielewska K."/>
            <person name="Noel J."/>
            <person name="Charron P."/>
            <person name="Farinelli L."/>
            <person name="Marton T."/>
            <person name="Kruger M."/>
            <person name="Pelin A."/>
            <person name="Brachmann A."/>
            <person name="Corradi N."/>
        </authorList>
    </citation>
    <scope>NUCLEOTIDE SEQUENCE [LARGE SCALE GENOMIC DNA]</scope>
    <source>
        <strain evidence="1 4">A5</strain>
    </source>
</reference>
<dbReference type="EMBL" id="LLXH01002226">
    <property type="protein sequence ID" value="PKC56223.1"/>
    <property type="molecule type" value="Genomic_DNA"/>
</dbReference>
<reference evidence="2 3" key="3">
    <citation type="submission" date="2017-10" db="EMBL/GenBank/DDBJ databases">
        <title>Extensive intraspecific genome diversity in a model arbuscular mycorrhizal fungus.</title>
        <authorList>
            <person name="Chen E.C.H."/>
            <person name="Morin E."/>
            <person name="Baudet D."/>
            <person name="Noel J."/>
            <person name="Ndikumana S."/>
            <person name="Charron P."/>
            <person name="St-Onge C."/>
            <person name="Giorgi J."/>
            <person name="Grigoriev I.V."/>
            <person name="Roux C."/>
            <person name="Martin F.M."/>
            <person name="Corradi N."/>
        </authorList>
    </citation>
    <scope>NUCLEOTIDE SEQUENCE [LARGE SCALE GENOMIC DNA]</scope>
    <source>
        <strain evidence="2 3">A1</strain>
    </source>
</reference>
<gene>
    <name evidence="2" type="ORF">RhiirA1_474306</name>
    <name evidence="1" type="ORF">RhiirA5_429117</name>
</gene>
<reference evidence="2 3" key="4">
    <citation type="submission" date="2017-10" db="EMBL/GenBank/DDBJ databases">
        <title>Genome analyses suggest a sexual origin of heterokaryosis in a supposedly ancient asexual fungus.</title>
        <authorList>
            <person name="Corradi N."/>
            <person name="Sedzielewska K."/>
            <person name="Noel J."/>
            <person name="Charron P."/>
            <person name="Farinelli L."/>
            <person name="Marton T."/>
            <person name="Kruger M."/>
            <person name="Pelin A."/>
            <person name="Brachmann A."/>
            <person name="Corradi N."/>
        </authorList>
    </citation>
    <scope>NUCLEOTIDE SEQUENCE [LARGE SCALE GENOMIC DNA]</scope>
    <source>
        <strain evidence="2 3">A1</strain>
    </source>
</reference>
<evidence type="ECO:0000313" key="4">
    <source>
        <dbReference type="Proteomes" id="UP000232722"/>
    </source>
</evidence>
<accession>A0A2N0QYU5</accession>
<dbReference type="Proteomes" id="UP000232722">
    <property type="component" value="Unassembled WGS sequence"/>
</dbReference>
<name>A0A2N0QYU5_9GLOM</name>
<reference evidence="1 4" key="2">
    <citation type="submission" date="2017-09" db="EMBL/GenBank/DDBJ databases">
        <title>Extensive intraspecific genome diversity in a model arbuscular mycorrhizal fungus.</title>
        <authorList>
            <person name="Chen E.C."/>
            <person name="Morin E."/>
            <person name="Beaudet D."/>
            <person name="Noel J."/>
            <person name="Ndikumana S."/>
            <person name="Charron P."/>
            <person name="St-Onge C."/>
            <person name="Giorgi J."/>
            <person name="Grigoriev I.V."/>
            <person name="Roux C."/>
            <person name="Martin F.M."/>
            <person name="Corradi N."/>
        </authorList>
    </citation>
    <scope>NUCLEOTIDE SEQUENCE [LARGE SCALE GENOMIC DNA]</scope>
    <source>
        <strain evidence="1 4">A5</strain>
    </source>
</reference>
<evidence type="ECO:0000313" key="1">
    <source>
        <dbReference type="EMBL" id="PKB99826.1"/>
    </source>
</evidence>
<evidence type="ECO:0000313" key="3">
    <source>
        <dbReference type="Proteomes" id="UP000232688"/>
    </source>
</evidence>